<reference evidence="7 8" key="1">
    <citation type="submission" date="2024-06" db="EMBL/GenBank/DDBJ databases">
        <title>Genomic Encyclopedia of Type Strains, Phase IV (KMG-IV): sequencing the most valuable type-strain genomes for metagenomic binning, comparative biology and taxonomic classification.</title>
        <authorList>
            <person name="Goeker M."/>
        </authorList>
    </citation>
    <scope>NUCLEOTIDE SEQUENCE [LARGE SCALE GENOMIC DNA]</scope>
    <source>
        <strain evidence="7 8">DSM 17809</strain>
    </source>
</reference>
<keyword evidence="5" id="KW-0325">Glycoprotein</keyword>
<dbReference type="SUPFAM" id="SSF53474">
    <property type="entry name" value="alpha/beta-Hydrolases"/>
    <property type="match status" value="1"/>
</dbReference>
<keyword evidence="3 6" id="KW-0732">Signal</keyword>
<dbReference type="PANTHER" id="PTHR11802">
    <property type="entry name" value="SERINE PROTEASE FAMILY S10 SERINE CARBOXYPEPTIDASE"/>
    <property type="match status" value="1"/>
</dbReference>
<evidence type="ECO:0000313" key="8">
    <source>
        <dbReference type="Proteomes" id="UP001549110"/>
    </source>
</evidence>
<keyword evidence="8" id="KW-1185">Reference proteome</keyword>
<dbReference type="GO" id="GO:0004180">
    <property type="term" value="F:carboxypeptidase activity"/>
    <property type="evidence" value="ECO:0007669"/>
    <property type="project" value="UniProtKB-KW"/>
</dbReference>
<evidence type="ECO:0000256" key="4">
    <source>
        <dbReference type="ARBA" id="ARBA00022801"/>
    </source>
</evidence>
<dbReference type="InterPro" id="IPR001563">
    <property type="entry name" value="Peptidase_S10"/>
</dbReference>
<evidence type="ECO:0000313" key="7">
    <source>
        <dbReference type="EMBL" id="MET3528404.1"/>
    </source>
</evidence>
<keyword evidence="1 7" id="KW-0121">Carboxypeptidase</keyword>
<dbReference type="PANTHER" id="PTHR11802:SF3">
    <property type="entry name" value="RETINOID-INDUCIBLE SERINE CARBOXYPEPTIDASE"/>
    <property type="match status" value="1"/>
</dbReference>
<feature type="chain" id="PRO_5045532238" evidence="6">
    <location>
        <begin position="27"/>
        <end position="512"/>
    </location>
</feature>
<dbReference type="RefSeq" id="WP_354298316.1">
    <property type="nucleotide sequence ID" value="NZ_JBEPLU010000003.1"/>
</dbReference>
<proteinExistence type="predicted"/>
<evidence type="ECO:0000256" key="6">
    <source>
        <dbReference type="SAM" id="SignalP"/>
    </source>
</evidence>
<dbReference type="Gene3D" id="3.40.50.1820">
    <property type="entry name" value="alpha/beta hydrolase"/>
    <property type="match status" value="1"/>
</dbReference>
<evidence type="ECO:0000256" key="1">
    <source>
        <dbReference type="ARBA" id="ARBA00022645"/>
    </source>
</evidence>
<accession>A0ABV2EMX0</accession>
<organism evidence="7 8">
    <name type="scientific">Phenylobacterium koreense</name>
    <dbReference type="NCBI Taxonomy" id="266125"/>
    <lineage>
        <taxon>Bacteria</taxon>
        <taxon>Pseudomonadati</taxon>
        <taxon>Pseudomonadota</taxon>
        <taxon>Alphaproteobacteria</taxon>
        <taxon>Caulobacterales</taxon>
        <taxon>Caulobacteraceae</taxon>
        <taxon>Phenylobacterium</taxon>
    </lineage>
</organism>
<dbReference type="Proteomes" id="UP001549110">
    <property type="component" value="Unassembled WGS sequence"/>
</dbReference>
<dbReference type="EMBL" id="JBEPLU010000003">
    <property type="protein sequence ID" value="MET3528404.1"/>
    <property type="molecule type" value="Genomic_DNA"/>
</dbReference>
<dbReference type="InterPro" id="IPR029058">
    <property type="entry name" value="AB_hydrolase_fold"/>
</dbReference>
<evidence type="ECO:0000256" key="3">
    <source>
        <dbReference type="ARBA" id="ARBA00022729"/>
    </source>
</evidence>
<feature type="signal peptide" evidence="6">
    <location>
        <begin position="1"/>
        <end position="26"/>
    </location>
</feature>
<evidence type="ECO:0000256" key="2">
    <source>
        <dbReference type="ARBA" id="ARBA00022670"/>
    </source>
</evidence>
<name>A0ABV2EMX0_9CAUL</name>
<keyword evidence="2" id="KW-0645">Protease</keyword>
<keyword evidence="4" id="KW-0378">Hydrolase</keyword>
<gene>
    <name evidence="7" type="ORF">ABID41_003543</name>
</gene>
<sequence length="512" mass="53651">MAMVRGRGWLFGAAAGVALAAGSAAAAEPAVRYAPFSEASAVPASPVITSHSMTAGGRRLDYTAEVGRVAIRDAESGEAHGYMGYIAYRAGGAAGAAGSALRPLIFVWNGGPGANSSTLHFEIVGPKRGEGARLVDNAETWLAYADLVFVDPIGTGFSRPAKAEYGKEFYGTVGDVASVTEFVRAWRLLHEAQDAPLYLAGESWGAGRAASVGYGLLKQGVPVAGLVLISGGAGLHDKPVSAELATALGAADLAPVALAHGKLDPKLGKDGEAARARAEAWARTTYAPALKRAGELSEAERTAVIADLARYTGLDASLVDRKSLTFTPRQYLQGLLKDEGKVLNIFDMRLTAAPKEEFDGAIDRYLRQELGYRTDLIYVGLGEASGYAPSGKPAPSVGSQWNYATKEVSAAEMAAAIREAAQRGGGPPQLGPPLPGSAEAVALEPALKILVAAGRYDSLASCTTNAEMERNLPSALKASMSFRCYEGGHMFYRDQPTRLQFSKDIRDLVAGR</sequence>
<evidence type="ECO:0000256" key="5">
    <source>
        <dbReference type="ARBA" id="ARBA00023180"/>
    </source>
</evidence>
<comment type="caution">
    <text evidence="7">The sequence shown here is derived from an EMBL/GenBank/DDBJ whole genome shotgun (WGS) entry which is preliminary data.</text>
</comment>
<dbReference type="Pfam" id="PF00450">
    <property type="entry name" value="Peptidase_S10"/>
    <property type="match status" value="1"/>
</dbReference>
<protein>
    <submittedName>
        <fullName evidence="7">Carboxypeptidase C (Cathepsin A)</fullName>
    </submittedName>
</protein>